<dbReference type="Proteomes" id="UP000316238">
    <property type="component" value="Unassembled WGS sequence"/>
</dbReference>
<gene>
    <name evidence="2" type="ORF">CDV28_101200</name>
</gene>
<name>A0A521G5J3_9BACT</name>
<dbReference type="AlphaFoldDB" id="A0A521G5J3"/>
<evidence type="ECO:0000313" key="3">
    <source>
        <dbReference type="Proteomes" id="UP000316238"/>
    </source>
</evidence>
<dbReference type="PANTHER" id="PTHR35841:SF1">
    <property type="entry name" value="PHOSPHONATES-BINDING PERIPLASMIC PROTEIN"/>
    <property type="match status" value="1"/>
</dbReference>
<feature type="signal peptide" evidence="1">
    <location>
        <begin position="1"/>
        <end position="21"/>
    </location>
</feature>
<reference evidence="2" key="1">
    <citation type="submission" date="2017-07" db="EMBL/GenBank/DDBJ databases">
        <title>The cable genome - Insights into the physiology and evolution of filamentous bacteria capable of sulfide oxidation via long distance electron transfer.</title>
        <authorList>
            <person name="Thorup C."/>
            <person name="Bjerg J.T."/>
            <person name="Schreiber L."/>
            <person name="Nielsen L.P."/>
            <person name="Kjeldsen K.U."/>
            <person name="Boesen T."/>
            <person name="Boggild A."/>
            <person name="Meysman F."/>
            <person name="Geelhoed J."/>
            <person name="Schramm A."/>
        </authorList>
    </citation>
    <scope>NUCLEOTIDE SEQUENCE [LARGE SCALE GENOMIC DNA]</scope>
    <source>
        <strain evidence="2">GS</strain>
    </source>
</reference>
<evidence type="ECO:0000313" key="2">
    <source>
        <dbReference type="EMBL" id="TAA76297.1"/>
    </source>
</evidence>
<dbReference type="EMBL" id="NQJD01000001">
    <property type="protein sequence ID" value="TAA76297.1"/>
    <property type="molecule type" value="Genomic_DNA"/>
</dbReference>
<keyword evidence="1" id="KW-0732">Signal</keyword>
<dbReference type="PANTHER" id="PTHR35841">
    <property type="entry name" value="PHOSPHONATES-BINDING PERIPLASMIC PROTEIN"/>
    <property type="match status" value="1"/>
</dbReference>
<proteinExistence type="predicted"/>
<keyword evidence="3" id="KW-1185">Reference proteome</keyword>
<comment type="caution">
    <text evidence="2">The sequence shown here is derived from an EMBL/GenBank/DDBJ whole genome shotgun (WGS) entry which is preliminary data.</text>
</comment>
<dbReference type="PROSITE" id="PS51257">
    <property type="entry name" value="PROKAR_LIPOPROTEIN"/>
    <property type="match status" value="1"/>
</dbReference>
<dbReference type="Gene3D" id="3.40.190.10">
    <property type="entry name" value="Periplasmic binding protein-like II"/>
    <property type="match status" value="2"/>
</dbReference>
<dbReference type="SUPFAM" id="SSF53850">
    <property type="entry name" value="Periplasmic binding protein-like II"/>
    <property type="match status" value="1"/>
</dbReference>
<protein>
    <submittedName>
        <fullName evidence="2">Phosphonate transport system substrate-binding protein</fullName>
    </submittedName>
</protein>
<dbReference type="Pfam" id="PF12974">
    <property type="entry name" value="Phosphonate-bd"/>
    <property type="match status" value="1"/>
</dbReference>
<feature type="chain" id="PRO_5021817058" evidence="1">
    <location>
        <begin position="22"/>
        <end position="307"/>
    </location>
</feature>
<accession>A0A521G5J3</accession>
<evidence type="ECO:0000256" key="1">
    <source>
        <dbReference type="SAM" id="SignalP"/>
    </source>
</evidence>
<organism evidence="2 3">
    <name type="scientific">Candidatus Electronema aureum</name>
    <dbReference type="NCBI Taxonomy" id="2005002"/>
    <lineage>
        <taxon>Bacteria</taxon>
        <taxon>Pseudomonadati</taxon>
        <taxon>Thermodesulfobacteriota</taxon>
        <taxon>Desulfobulbia</taxon>
        <taxon>Desulfobulbales</taxon>
        <taxon>Desulfobulbaceae</taxon>
        <taxon>Candidatus Electronema</taxon>
    </lineage>
</organism>
<sequence length="307" mass="34242">MKKITQYCLLAAALFSLQACNGEQDKKTAAESTEPPLRFCYMICDSRELSSERFAPFTAYLSEKLGRKVEMVLKNTFDVEAAAKNKEFDFFHVNSAVAVVLKERLKADFLGVDMQGRNGHKATGTLIARKESGIKTIADIKGKTVLFGPALAPFGYMAQYAMLLENGIDPETDLARYDIPPGSLKHDKIMYGVEYGKYDVGAAPRIDLDRMAKSEIINLDDYNIIAESEPMPYCTIGALPHVDPALKEKVKNLALNLKKDETVLIDGEVLKVLKRMGLDGFAPAVDSEYDIIREKLKRCNMPPYDKH</sequence>